<gene>
    <name evidence="3" type="ORF">PVL29_001852</name>
</gene>
<feature type="compositionally biased region" description="Polar residues" evidence="1">
    <location>
        <begin position="279"/>
        <end position="289"/>
    </location>
</feature>
<name>A0AA39AG41_VITRO</name>
<dbReference type="InterPro" id="IPR003029">
    <property type="entry name" value="S1_domain"/>
</dbReference>
<feature type="region of interest" description="Disordered" evidence="1">
    <location>
        <begin position="214"/>
        <end position="252"/>
    </location>
</feature>
<dbReference type="Proteomes" id="UP001168098">
    <property type="component" value="Unassembled WGS sequence"/>
</dbReference>
<dbReference type="AlphaFoldDB" id="A0AA39AG41"/>
<evidence type="ECO:0000313" key="4">
    <source>
        <dbReference type="Proteomes" id="UP001168098"/>
    </source>
</evidence>
<evidence type="ECO:0000256" key="1">
    <source>
        <dbReference type="SAM" id="MobiDB-lite"/>
    </source>
</evidence>
<feature type="compositionally biased region" description="Polar residues" evidence="1">
    <location>
        <begin position="314"/>
        <end position="323"/>
    </location>
</feature>
<feature type="region of interest" description="Disordered" evidence="1">
    <location>
        <begin position="304"/>
        <end position="330"/>
    </location>
</feature>
<dbReference type="EMBL" id="JARBHA010000002">
    <property type="protein sequence ID" value="KAJ9706579.1"/>
    <property type="molecule type" value="Genomic_DNA"/>
</dbReference>
<dbReference type="SMART" id="SM00316">
    <property type="entry name" value="S1"/>
    <property type="match status" value="1"/>
</dbReference>
<dbReference type="InterPro" id="IPR012340">
    <property type="entry name" value="NA-bd_OB-fold"/>
</dbReference>
<feature type="region of interest" description="Disordered" evidence="1">
    <location>
        <begin position="1"/>
        <end position="91"/>
    </location>
</feature>
<accession>A0AA39AG41</accession>
<reference evidence="3 4" key="1">
    <citation type="journal article" date="2023" name="BMC Biotechnol.">
        <title>Vitis rotundifolia cv Carlos genome sequencing.</title>
        <authorList>
            <person name="Huff M."/>
            <person name="Hulse-Kemp A."/>
            <person name="Scheffler B."/>
            <person name="Youngblood R."/>
            <person name="Simpson S."/>
            <person name="Babiker E."/>
            <person name="Staton M."/>
        </authorList>
    </citation>
    <scope>NUCLEOTIDE SEQUENCE [LARGE SCALE GENOMIC DNA]</scope>
    <source>
        <tissue evidence="3">Leaf</tissue>
    </source>
</reference>
<dbReference type="PROSITE" id="PS50126">
    <property type="entry name" value="S1"/>
    <property type="match status" value="1"/>
</dbReference>
<organism evidence="3 4">
    <name type="scientific">Vitis rotundifolia</name>
    <name type="common">Muscadine grape</name>
    <dbReference type="NCBI Taxonomy" id="103349"/>
    <lineage>
        <taxon>Eukaryota</taxon>
        <taxon>Viridiplantae</taxon>
        <taxon>Streptophyta</taxon>
        <taxon>Embryophyta</taxon>
        <taxon>Tracheophyta</taxon>
        <taxon>Spermatophyta</taxon>
        <taxon>Magnoliopsida</taxon>
        <taxon>eudicotyledons</taxon>
        <taxon>Gunneridae</taxon>
        <taxon>Pentapetalae</taxon>
        <taxon>rosids</taxon>
        <taxon>Vitales</taxon>
        <taxon>Vitaceae</taxon>
        <taxon>Viteae</taxon>
        <taxon>Vitis</taxon>
    </lineage>
</organism>
<dbReference type="PANTHER" id="PTHR47600">
    <property type="entry name" value="NUCLEIC ACID-BINDING, OB-FOLD-LIKE PROTEIN"/>
    <property type="match status" value="1"/>
</dbReference>
<dbReference type="Pfam" id="PF00575">
    <property type="entry name" value="S1"/>
    <property type="match status" value="1"/>
</dbReference>
<keyword evidence="4" id="KW-1185">Reference proteome</keyword>
<feature type="domain" description="S1 motif" evidence="2">
    <location>
        <begin position="522"/>
        <end position="590"/>
    </location>
</feature>
<dbReference type="Gene3D" id="2.40.50.140">
    <property type="entry name" value="Nucleic acid-binding proteins"/>
    <property type="match status" value="1"/>
</dbReference>
<sequence length="595" mass="66185">MGRKSNPDVTPLEIEKKFHKKQGKLADAEVSDNMFDGSEQGGSPSSLSGLNLVRPVPKKGIKFEGDDKLNEMKKPSQPAGKAVQNTKNTVPNVILRKPTVFNEDDVESKPFRLRMKPNLSLKMKKEAKFSDMALLRKPEKLSAYAENETKQESSDDARAIATDDTELKLQEEGTDDKINDVMLMRKPEPTIISANLDEKLEHSGDAEAKVSIGIEEGSSSGSSEYTGAANSMNNDIEESPETRDDSFSMGPELVDNSIIGLQPLEHSDIIDMGPAKVETSASEPSNSESVDPKGKLSMEAALQGKPKRLEQSVKEMSNQSQPETVLANPESYGNSVELENFLATSSLKEHEDTDWSRAEDLVKTRGREEVELISSSTRGFVVSFGSLIGFLPYRNLAAKWKFLAFESWLRRKGLDPSMYRQNLGIVGSHEVASNPSPDANPGPEIHKQLEGEISPNMNLEDLLRIYDQEKIKFLSSFVGQKINVNVVMADRKARRLIFSGRPKEKEEMVEKKRSLMAKLSIGDIVKCRIKKITYFGIFVEVEGVPALVHQTEVSWDATLDPASYFKIGQIVEAKVHQLDFSLERIFLSLKEITVF</sequence>
<feature type="compositionally biased region" description="Low complexity" evidence="1">
    <location>
        <begin position="214"/>
        <end position="224"/>
    </location>
</feature>
<evidence type="ECO:0000313" key="3">
    <source>
        <dbReference type="EMBL" id="KAJ9706579.1"/>
    </source>
</evidence>
<proteinExistence type="predicted"/>
<dbReference type="SUPFAM" id="SSF50249">
    <property type="entry name" value="Nucleic acid-binding proteins"/>
    <property type="match status" value="1"/>
</dbReference>
<feature type="region of interest" description="Disordered" evidence="1">
    <location>
        <begin position="276"/>
        <end position="295"/>
    </location>
</feature>
<feature type="compositionally biased region" description="Low complexity" evidence="1">
    <location>
        <begin position="37"/>
        <end position="52"/>
    </location>
</feature>
<feature type="compositionally biased region" description="Basic and acidic residues" evidence="1">
    <location>
        <begin position="61"/>
        <end position="74"/>
    </location>
</feature>
<dbReference type="PANTHER" id="PTHR47600:SF1">
    <property type="entry name" value="NUCLEIC ACID-BINDING, OB-FOLD-LIKE PROTEIN"/>
    <property type="match status" value="1"/>
</dbReference>
<dbReference type="GO" id="GO:0003676">
    <property type="term" value="F:nucleic acid binding"/>
    <property type="evidence" value="ECO:0007669"/>
    <property type="project" value="InterPro"/>
</dbReference>
<comment type="caution">
    <text evidence="3">The sequence shown here is derived from an EMBL/GenBank/DDBJ whole genome shotgun (WGS) entry which is preliminary data.</text>
</comment>
<evidence type="ECO:0000259" key="2">
    <source>
        <dbReference type="PROSITE" id="PS50126"/>
    </source>
</evidence>
<protein>
    <recommendedName>
        <fullName evidence="2">S1 motif domain-containing protein</fullName>
    </recommendedName>
</protein>